<evidence type="ECO:0000256" key="5">
    <source>
        <dbReference type="ARBA" id="ARBA00023242"/>
    </source>
</evidence>
<reference evidence="10" key="1">
    <citation type="submission" date="2020-09" db="EMBL/GenBank/DDBJ databases">
        <title>Comparative genome analyses of four rice-infecting Rhizoctonia solani isolates reveal extensive enrichment of homogalacturonan modification genes.</title>
        <authorList>
            <person name="Lee D.-Y."/>
            <person name="Jeon J."/>
            <person name="Kim K.-T."/>
            <person name="Cheong K."/>
            <person name="Song H."/>
            <person name="Choi G."/>
            <person name="Ko J."/>
            <person name="Opiyo S.O."/>
            <person name="Zuo S."/>
            <person name="Madhav S."/>
            <person name="Lee Y.-H."/>
            <person name="Wang G.-L."/>
        </authorList>
    </citation>
    <scope>NUCLEOTIDE SEQUENCE</scope>
    <source>
        <strain evidence="10">AG1-IA WGL</strain>
    </source>
</reference>
<evidence type="ECO:0000256" key="7">
    <source>
        <dbReference type="SAM" id="Coils"/>
    </source>
</evidence>
<accession>A0A8H7HY48</accession>
<feature type="compositionally biased region" description="Acidic residues" evidence="8">
    <location>
        <begin position="89"/>
        <end position="98"/>
    </location>
</feature>
<dbReference type="GO" id="GO:0008270">
    <property type="term" value="F:zinc ion binding"/>
    <property type="evidence" value="ECO:0007669"/>
    <property type="project" value="UniProtKB-KW"/>
</dbReference>
<dbReference type="OrthoDB" id="436852at2759"/>
<keyword evidence="5" id="KW-0539">Nucleus</keyword>
<sequence length="1275" mass="141121">MDSDHGDDILETIMGDASVDLDSTKHQPTGNTGSYEDVARELEEDMFEEDFRPEGGGDTTQDEDDPATWLWNQYAGSETASQIDMKSEYEDEGMDVDSMEIVNEQNPPGRTKAPKDASKEEKVKYTSSGRLLVPSSKSREAKALAGTMEAVWEELEAEAEKKPAASRSKNRSAPKTSASNSTGGTPQPRPSSGTASNTGSKSGASKSKATGVGVNKSAASALAAATKTASTSKTKKKNELAKKIKDKEARSRSESRQVETPAPEVNFLPKVSVSEPQEELEEDTRLYCVCKTRYDENKVMIACDRCDDWYHPNCVNLAEFDVDLIDQFVCPLCVAKHNIHTTYKSRCAVKGCNRPARAPTSKYCSDICGIKAATARLQTLRARGVDLDQLWYAAKDARPPDGAVYVHIPGPTPHPPPAGVNHIGPGATKVLDGRQKVDLDRLAKLAEESGQLKSRRAALELDLRHLKARLRLLNCAGQRNEKVGGEKCGFDARIVMEDEDWAIWLNDTGQWALEEGEGDEAKAKLFAIYEKNEGSFCTGKKRCDRHQGWQNLKFADFSAECDSKQLKLEDIILKHQEVQRKITELRKDMVSMARPPSERAALPPLLEVINYRFQGAGSQQPELKGWAIEYHVLTPDLDAFALADHRADMPPKALPGSSSPIIILTDTDSDEPKSTVKSTTAIITRGAKRELHKGRQTTLADFAKSSEKIKPGSTPKSRSGTVNTETRTSAKPGHSSSPIRRRTRLSAPIKSSKSTVKKSHSSPVKAKSDEDDEDVLAPTDASASSDGNIGAVRFEGNGRLRRKLPWTVMSDEDEGEETGPGKPSSSSNVKLGIEDESEDEDEDVAPRRVVKRKTVAVSASDSEEEEVVAPKRRLIRRQPVGQDNLSSQEDDDDDPMDGLDDQVVLDSRLRDASARNNKKMELRENLARLKRRKLGHDTPPAEHSPGEGEDGDEAVIRPRGRRLYKLIPGARPSQPTLQEWVDGTVDDEPEIAASQSPSPTNDEDESEQGPGSSDNDSWIEDDTNNGAPPAILPEGYSMLGHQSLAHHFKVVMQLFVHLACLKAKQRQEFRECEQNDQYFGLSLRALRRKMDGLRDSLVTSSIWTSGFKKALNTHPELDIVHLKFAVSGCGACRISTRLSTFKGSLAGDDYDRDTFEPIQSRSESVDSDESDNEESNLRFDLGRFCRARVKCYHDFIHWEWQLFELVSNEIETLKTAHRRKDPASSRGQRPAANDPDGIMNWLDGRGIVQQEWSRLEQLMDKARGLDYKKDDDDVE</sequence>
<feature type="compositionally biased region" description="Acidic residues" evidence="8">
    <location>
        <begin position="834"/>
        <end position="843"/>
    </location>
</feature>
<evidence type="ECO:0000256" key="2">
    <source>
        <dbReference type="ARBA" id="ARBA00022723"/>
    </source>
</evidence>
<feature type="domain" description="PHD-type" evidence="9">
    <location>
        <begin position="285"/>
        <end position="336"/>
    </location>
</feature>
<dbReference type="InterPro" id="IPR011011">
    <property type="entry name" value="Znf_FYVE_PHD"/>
</dbReference>
<feature type="compositionally biased region" description="Polar residues" evidence="8">
    <location>
        <begin position="714"/>
        <end position="738"/>
    </location>
</feature>
<feature type="compositionally biased region" description="Basic and acidic residues" evidence="8">
    <location>
        <begin position="907"/>
        <end position="927"/>
    </location>
</feature>
<keyword evidence="3 6" id="KW-0863">Zinc-finger</keyword>
<evidence type="ECO:0000313" key="10">
    <source>
        <dbReference type="EMBL" id="KAF8710840.1"/>
    </source>
</evidence>
<evidence type="ECO:0000256" key="6">
    <source>
        <dbReference type="PROSITE-ProRule" id="PRU00146"/>
    </source>
</evidence>
<evidence type="ECO:0000256" key="1">
    <source>
        <dbReference type="ARBA" id="ARBA00004123"/>
    </source>
</evidence>
<feature type="compositionally biased region" description="Polar residues" evidence="8">
    <location>
        <begin position="171"/>
        <end position="185"/>
    </location>
</feature>
<name>A0A8H7HY48_9AGAM</name>
<dbReference type="PANTHER" id="PTHR46174">
    <property type="entry name" value="CXXC-TYPE ZINC FINGER PROTEIN 1"/>
    <property type="match status" value="1"/>
</dbReference>
<dbReference type="Pfam" id="PF00628">
    <property type="entry name" value="PHD"/>
    <property type="match status" value="1"/>
</dbReference>
<evidence type="ECO:0000256" key="3">
    <source>
        <dbReference type="ARBA" id="ARBA00022771"/>
    </source>
</evidence>
<feature type="compositionally biased region" description="Basic and acidic residues" evidence="8">
    <location>
        <begin position="113"/>
        <end position="124"/>
    </location>
</feature>
<proteinExistence type="predicted"/>
<dbReference type="InterPro" id="IPR013083">
    <property type="entry name" value="Znf_RING/FYVE/PHD"/>
</dbReference>
<comment type="subcellular location">
    <subcellularLocation>
        <location evidence="1">Nucleus</location>
    </subcellularLocation>
</comment>
<dbReference type="InterPro" id="IPR037869">
    <property type="entry name" value="Spp1/CFP1"/>
</dbReference>
<dbReference type="SUPFAM" id="SSF57903">
    <property type="entry name" value="FYVE/PHD zinc finger"/>
    <property type="match status" value="1"/>
</dbReference>
<dbReference type="InterPro" id="IPR019787">
    <property type="entry name" value="Znf_PHD-finger"/>
</dbReference>
<protein>
    <recommendedName>
        <fullName evidence="9">PHD-type domain-containing protein</fullName>
    </recommendedName>
</protein>
<evidence type="ECO:0000256" key="8">
    <source>
        <dbReference type="SAM" id="MobiDB-lite"/>
    </source>
</evidence>
<dbReference type="PROSITE" id="PS01359">
    <property type="entry name" value="ZF_PHD_1"/>
    <property type="match status" value="1"/>
</dbReference>
<feature type="region of interest" description="Disordered" evidence="8">
    <location>
        <begin position="686"/>
        <end position="955"/>
    </location>
</feature>
<organism evidence="10 11">
    <name type="scientific">Rhizoctonia solani</name>
    <dbReference type="NCBI Taxonomy" id="456999"/>
    <lineage>
        <taxon>Eukaryota</taxon>
        <taxon>Fungi</taxon>
        <taxon>Dikarya</taxon>
        <taxon>Basidiomycota</taxon>
        <taxon>Agaricomycotina</taxon>
        <taxon>Agaricomycetes</taxon>
        <taxon>Cantharellales</taxon>
        <taxon>Ceratobasidiaceae</taxon>
        <taxon>Rhizoctonia</taxon>
    </lineage>
</organism>
<gene>
    <name evidence="10" type="ORF">RHS03_01744</name>
</gene>
<dbReference type="SMART" id="SM00249">
    <property type="entry name" value="PHD"/>
    <property type="match status" value="1"/>
</dbReference>
<dbReference type="Proteomes" id="UP000602905">
    <property type="component" value="Unassembled WGS sequence"/>
</dbReference>
<feature type="compositionally biased region" description="Basic and acidic residues" evidence="8">
    <location>
        <begin position="935"/>
        <end position="946"/>
    </location>
</feature>
<dbReference type="AlphaFoldDB" id="A0A8H7HY48"/>
<dbReference type="Pfam" id="PF13926">
    <property type="entry name" value="DUF4211"/>
    <property type="match status" value="1"/>
</dbReference>
<evidence type="ECO:0000259" key="9">
    <source>
        <dbReference type="PROSITE" id="PS50016"/>
    </source>
</evidence>
<dbReference type="Gene3D" id="3.30.40.10">
    <property type="entry name" value="Zinc/RING finger domain, C3HC4 (zinc finger)"/>
    <property type="match status" value="1"/>
</dbReference>
<dbReference type="GO" id="GO:0048188">
    <property type="term" value="C:Set1C/COMPASS complex"/>
    <property type="evidence" value="ECO:0007669"/>
    <property type="project" value="InterPro"/>
</dbReference>
<dbReference type="EMBL" id="JACYCD010000047">
    <property type="protein sequence ID" value="KAF8710840.1"/>
    <property type="molecule type" value="Genomic_DNA"/>
</dbReference>
<feature type="compositionally biased region" description="Low complexity" evidence="8">
    <location>
        <begin position="191"/>
        <end position="212"/>
    </location>
</feature>
<feature type="region of interest" description="Disordered" evidence="8">
    <location>
        <begin position="75"/>
        <end position="212"/>
    </location>
</feature>
<dbReference type="InterPro" id="IPR001965">
    <property type="entry name" value="Znf_PHD"/>
</dbReference>
<feature type="non-terminal residue" evidence="10">
    <location>
        <position position="1275"/>
    </location>
</feature>
<dbReference type="InterPro" id="IPR019786">
    <property type="entry name" value="Zinc_finger_PHD-type_CS"/>
</dbReference>
<feature type="region of interest" description="Disordered" evidence="8">
    <location>
        <begin position="989"/>
        <end position="1030"/>
    </location>
</feature>
<evidence type="ECO:0000256" key="4">
    <source>
        <dbReference type="ARBA" id="ARBA00022833"/>
    </source>
</evidence>
<keyword evidence="4" id="KW-0862">Zinc</keyword>
<feature type="region of interest" description="Disordered" evidence="8">
    <location>
        <begin position="1"/>
        <end position="37"/>
    </location>
</feature>
<dbReference type="GO" id="GO:0045893">
    <property type="term" value="P:positive regulation of DNA-templated transcription"/>
    <property type="evidence" value="ECO:0007669"/>
    <property type="project" value="TreeGrafter"/>
</dbReference>
<keyword evidence="2" id="KW-0479">Metal-binding</keyword>
<dbReference type="PROSITE" id="PS50016">
    <property type="entry name" value="ZF_PHD_2"/>
    <property type="match status" value="1"/>
</dbReference>
<feature type="coiled-coil region" evidence="7">
    <location>
        <begin position="442"/>
        <end position="476"/>
    </location>
</feature>
<feature type="compositionally biased region" description="Acidic residues" evidence="8">
    <location>
        <begin position="888"/>
        <end position="900"/>
    </location>
</feature>
<dbReference type="PANTHER" id="PTHR46174:SF1">
    <property type="entry name" value="CXXC-TYPE ZINC FINGER PROTEIN 1"/>
    <property type="match status" value="1"/>
</dbReference>
<feature type="compositionally biased region" description="Polar residues" evidence="8">
    <location>
        <begin position="75"/>
        <end position="84"/>
    </location>
</feature>
<feature type="region of interest" description="Disordered" evidence="8">
    <location>
        <begin position="1216"/>
        <end position="1237"/>
    </location>
</feature>
<keyword evidence="7" id="KW-0175">Coiled coil</keyword>
<evidence type="ECO:0000313" key="11">
    <source>
        <dbReference type="Proteomes" id="UP000602905"/>
    </source>
</evidence>
<comment type="caution">
    <text evidence="10">The sequence shown here is derived from an EMBL/GenBank/DDBJ whole genome shotgun (WGS) entry which is preliminary data.</text>
</comment>
<dbReference type="InterPro" id="IPR025451">
    <property type="entry name" value="DUF4211"/>
</dbReference>
<feature type="compositionally biased region" description="Basic and acidic residues" evidence="8">
    <location>
        <begin position="237"/>
        <end position="257"/>
    </location>
</feature>
<feature type="region of interest" description="Disordered" evidence="8">
    <location>
        <begin position="225"/>
        <end position="276"/>
    </location>
</feature>